<evidence type="ECO:0000313" key="1">
    <source>
        <dbReference type="EMBL" id="CAD8121183.1"/>
    </source>
</evidence>
<dbReference type="Proteomes" id="UP000692954">
    <property type="component" value="Unassembled WGS sequence"/>
</dbReference>
<dbReference type="AlphaFoldDB" id="A0A8S1R1D9"/>
<protein>
    <submittedName>
        <fullName evidence="1">Uncharacterized protein</fullName>
    </submittedName>
</protein>
<comment type="caution">
    <text evidence="1">The sequence shown here is derived from an EMBL/GenBank/DDBJ whole genome shotgun (WGS) entry which is preliminary data.</text>
</comment>
<dbReference type="EMBL" id="CAJJDN010000130">
    <property type="protein sequence ID" value="CAD8121183.1"/>
    <property type="molecule type" value="Genomic_DNA"/>
</dbReference>
<sequence length="128" mass="15432">MEFKIKTEYSQVSLNHMDKTNVKMNVNACFFTKEDLNKKRKETDIELQLFILIAIHQFLTETGKLQYNTAMHSYSLILKRQMFEYCTGIDRKISKYDNILLISQILMERWRQTIKKLKLKTIKQYQVK</sequence>
<name>A0A8S1R1D9_9CILI</name>
<organism evidence="1 2">
    <name type="scientific">Paramecium sonneborni</name>
    <dbReference type="NCBI Taxonomy" id="65129"/>
    <lineage>
        <taxon>Eukaryota</taxon>
        <taxon>Sar</taxon>
        <taxon>Alveolata</taxon>
        <taxon>Ciliophora</taxon>
        <taxon>Intramacronucleata</taxon>
        <taxon>Oligohymenophorea</taxon>
        <taxon>Peniculida</taxon>
        <taxon>Parameciidae</taxon>
        <taxon>Paramecium</taxon>
    </lineage>
</organism>
<gene>
    <name evidence="1" type="ORF">PSON_ATCC_30995.1.T1300111</name>
</gene>
<proteinExistence type="predicted"/>
<reference evidence="1" key="1">
    <citation type="submission" date="2021-01" db="EMBL/GenBank/DDBJ databases">
        <authorList>
            <consortium name="Genoscope - CEA"/>
            <person name="William W."/>
        </authorList>
    </citation>
    <scope>NUCLEOTIDE SEQUENCE</scope>
</reference>
<keyword evidence="2" id="KW-1185">Reference proteome</keyword>
<accession>A0A8S1R1D9</accession>
<evidence type="ECO:0000313" key="2">
    <source>
        <dbReference type="Proteomes" id="UP000692954"/>
    </source>
</evidence>